<accession>A0AAV6ZNV3</accession>
<evidence type="ECO:0000313" key="6">
    <source>
        <dbReference type="Proteomes" id="UP000824782"/>
    </source>
</evidence>
<dbReference type="PROSITE" id="PS00514">
    <property type="entry name" value="FIBRINOGEN_C_1"/>
    <property type="match status" value="1"/>
</dbReference>
<dbReference type="GO" id="GO:0003823">
    <property type="term" value="F:antigen binding"/>
    <property type="evidence" value="ECO:0007669"/>
    <property type="project" value="TreeGrafter"/>
</dbReference>
<organism evidence="5 6">
    <name type="scientific">Engystomops pustulosus</name>
    <name type="common">Tungara frog</name>
    <name type="synonym">Physalaemus pustulosus</name>
    <dbReference type="NCBI Taxonomy" id="76066"/>
    <lineage>
        <taxon>Eukaryota</taxon>
        <taxon>Metazoa</taxon>
        <taxon>Chordata</taxon>
        <taxon>Craniata</taxon>
        <taxon>Vertebrata</taxon>
        <taxon>Euteleostomi</taxon>
        <taxon>Amphibia</taxon>
        <taxon>Batrachia</taxon>
        <taxon>Anura</taxon>
        <taxon>Neobatrachia</taxon>
        <taxon>Hyloidea</taxon>
        <taxon>Leptodactylidae</taxon>
        <taxon>Leiuperinae</taxon>
        <taxon>Engystomops</taxon>
    </lineage>
</organism>
<dbReference type="PROSITE" id="PS51406">
    <property type="entry name" value="FIBRINOGEN_C_2"/>
    <property type="match status" value="1"/>
</dbReference>
<comment type="caution">
    <text evidence="5">The sequence shown here is derived from an EMBL/GenBank/DDBJ whole genome shotgun (WGS) entry which is preliminary data.</text>
</comment>
<dbReference type="InterPro" id="IPR014716">
    <property type="entry name" value="Fibrinogen_a/b/g_C_1"/>
</dbReference>
<evidence type="ECO:0000256" key="2">
    <source>
        <dbReference type="SAM" id="MobiDB-lite"/>
    </source>
</evidence>
<evidence type="ECO:0000256" key="3">
    <source>
        <dbReference type="SAM" id="SignalP"/>
    </source>
</evidence>
<reference evidence="5" key="1">
    <citation type="thesis" date="2020" institute="ProQuest LLC" country="789 East Eisenhower Parkway, Ann Arbor, MI, USA">
        <title>Comparative Genomics and Chromosome Evolution.</title>
        <authorList>
            <person name="Mudd A.B."/>
        </authorList>
    </citation>
    <scope>NUCLEOTIDE SEQUENCE</scope>
    <source>
        <strain evidence="5">237g6f4</strain>
        <tissue evidence="5">Blood</tissue>
    </source>
</reference>
<dbReference type="CDD" id="cd00087">
    <property type="entry name" value="FReD"/>
    <property type="match status" value="1"/>
</dbReference>
<evidence type="ECO:0000313" key="5">
    <source>
        <dbReference type="EMBL" id="KAG8548286.1"/>
    </source>
</evidence>
<dbReference type="InterPro" id="IPR008160">
    <property type="entry name" value="Collagen"/>
</dbReference>
<dbReference type="InterPro" id="IPR050373">
    <property type="entry name" value="Fibrinogen_C-term_domain"/>
</dbReference>
<dbReference type="NCBIfam" id="NF040941">
    <property type="entry name" value="GGGWT_bact"/>
    <property type="match status" value="1"/>
</dbReference>
<dbReference type="InterPro" id="IPR036056">
    <property type="entry name" value="Fibrinogen-like_C"/>
</dbReference>
<keyword evidence="6" id="KW-1185">Reference proteome</keyword>
<evidence type="ECO:0000259" key="4">
    <source>
        <dbReference type="PROSITE" id="PS51406"/>
    </source>
</evidence>
<dbReference type="AlphaFoldDB" id="A0AAV6ZNV3"/>
<sequence length="300" mass="33590">MKTCWFCFLCALGTTLSRTEDSCPEVKILGLGDSDRLSILRGCPGTPGYPGQKGEPGEKGERGPIGPTGKMGPTGEKGEPAKEREFYAVRTCKELQDQGEILSGWYTIYPDGGAPLRVLCDMHTDGGGWIVFQRRWDGSVDFSQDWKSYKEGFGSRLTEFWLGNDNLHRLTGTGTWELRIDLHDFETNKYFAKYSSFKILGESEKYKLILGKYTGGNIGDSLSFHKNAVFTTKDQDNDKHGGNCAEICKGGWWFVDCHNANLNGHYYLGPHNTTAIGINWRLGRGYNYSYKVSEIKIRAV</sequence>
<dbReference type="EMBL" id="WNYA01000449">
    <property type="protein sequence ID" value="KAG8548286.1"/>
    <property type="molecule type" value="Genomic_DNA"/>
</dbReference>
<dbReference type="Proteomes" id="UP000824782">
    <property type="component" value="Unassembled WGS sequence"/>
</dbReference>
<dbReference type="InterPro" id="IPR002181">
    <property type="entry name" value="Fibrinogen_a/b/g_C_dom"/>
</dbReference>
<dbReference type="GO" id="GO:0097367">
    <property type="term" value="F:carbohydrate derivative binding"/>
    <property type="evidence" value="ECO:0007669"/>
    <property type="project" value="TreeGrafter"/>
</dbReference>
<name>A0AAV6ZNV3_ENGPU</name>
<dbReference type="Pfam" id="PF00147">
    <property type="entry name" value="Fibrinogen_C"/>
    <property type="match status" value="1"/>
</dbReference>
<evidence type="ECO:0000256" key="1">
    <source>
        <dbReference type="ARBA" id="ARBA00023157"/>
    </source>
</evidence>
<feature type="region of interest" description="Disordered" evidence="2">
    <location>
        <begin position="45"/>
        <end position="80"/>
    </location>
</feature>
<dbReference type="PANTHER" id="PTHR19143:SF467">
    <property type="entry name" value="FICOLIN-2-LIKE"/>
    <property type="match status" value="1"/>
</dbReference>
<dbReference type="FunFam" id="3.90.215.10:FF:000001">
    <property type="entry name" value="Tenascin isoform 1"/>
    <property type="match status" value="1"/>
</dbReference>
<keyword evidence="3" id="KW-0732">Signal</keyword>
<feature type="chain" id="PRO_5043383842" description="Fibrinogen C-terminal domain-containing protein" evidence="3">
    <location>
        <begin position="20"/>
        <end position="300"/>
    </location>
</feature>
<dbReference type="InterPro" id="IPR020837">
    <property type="entry name" value="Fibrinogen_CS"/>
</dbReference>
<feature type="signal peptide" evidence="3">
    <location>
        <begin position="1"/>
        <end position="19"/>
    </location>
</feature>
<proteinExistence type="predicted"/>
<dbReference type="Pfam" id="PF01391">
    <property type="entry name" value="Collagen"/>
    <property type="match status" value="1"/>
</dbReference>
<dbReference type="GO" id="GO:0005615">
    <property type="term" value="C:extracellular space"/>
    <property type="evidence" value="ECO:0007669"/>
    <property type="project" value="TreeGrafter"/>
</dbReference>
<dbReference type="SUPFAM" id="SSF56496">
    <property type="entry name" value="Fibrinogen C-terminal domain-like"/>
    <property type="match status" value="1"/>
</dbReference>
<feature type="domain" description="Fibrinogen C-terminal" evidence="4">
    <location>
        <begin position="83"/>
        <end position="300"/>
    </location>
</feature>
<dbReference type="GO" id="GO:0001867">
    <property type="term" value="P:complement activation, lectin pathway"/>
    <property type="evidence" value="ECO:0007669"/>
    <property type="project" value="TreeGrafter"/>
</dbReference>
<dbReference type="Gene3D" id="3.90.215.10">
    <property type="entry name" value="Gamma Fibrinogen, chain A, domain 1"/>
    <property type="match status" value="1"/>
</dbReference>
<dbReference type="GO" id="GO:0005102">
    <property type="term" value="F:signaling receptor binding"/>
    <property type="evidence" value="ECO:0007669"/>
    <property type="project" value="TreeGrafter"/>
</dbReference>
<dbReference type="PANTHER" id="PTHR19143">
    <property type="entry name" value="FIBRINOGEN/TENASCIN/ANGIOPOEITIN"/>
    <property type="match status" value="1"/>
</dbReference>
<keyword evidence="1" id="KW-1015">Disulfide bond</keyword>
<protein>
    <recommendedName>
        <fullName evidence="4">Fibrinogen C-terminal domain-containing protein</fullName>
    </recommendedName>
</protein>
<dbReference type="SMART" id="SM00186">
    <property type="entry name" value="FBG"/>
    <property type="match status" value="1"/>
</dbReference>
<gene>
    <name evidence="5" type="ORF">GDO81_025853</name>
</gene>